<name>A0ABM4B7H6_HYDVU</name>
<dbReference type="RefSeq" id="XP_065644821.1">
    <property type="nucleotide sequence ID" value="XM_065788749.1"/>
</dbReference>
<proteinExistence type="predicted"/>
<organism evidence="1 2">
    <name type="scientific">Hydra vulgaris</name>
    <name type="common">Hydra</name>
    <name type="synonym">Hydra attenuata</name>
    <dbReference type="NCBI Taxonomy" id="6087"/>
    <lineage>
        <taxon>Eukaryota</taxon>
        <taxon>Metazoa</taxon>
        <taxon>Cnidaria</taxon>
        <taxon>Hydrozoa</taxon>
        <taxon>Hydroidolina</taxon>
        <taxon>Anthoathecata</taxon>
        <taxon>Aplanulata</taxon>
        <taxon>Hydridae</taxon>
        <taxon>Hydra</taxon>
    </lineage>
</organism>
<evidence type="ECO:0000313" key="2">
    <source>
        <dbReference type="RefSeq" id="XP_065644821.1"/>
    </source>
</evidence>
<dbReference type="PANTHER" id="PTHR12062:SF0">
    <property type="entry name" value="ALPHA-1,3-MANNOSYL-GLYCOPROTEIN 4-BETA-N-ACETYLGLUCOSAMINYLTRANSFERASE B"/>
    <property type="match status" value="1"/>
</dbReference>
<evidence type="ECO:0000313" key="1">
    <source>
        <dbReference type="Proteomes" id="UP001652625"/>
    </source>
</evidence>
<gene>
    <name evidence="2" type="primary">LOC124810006</name>
</gene>
<reference evidence="1" key="1">
    <citation type="submission" date="2025-05" db="UniProtKB">
        <authorList>
            <consortium name="RefSeq"/>
        </authorList>
    </citation>
    <scope>NUCLEOTIDE SEQUENCE [LARGE SCALE GENOMIC DNA]</scope>
</reference>
<sequence length="416" mass="48793">MKISKRKGAVLIIVAIYYFYLYLKSNNSAVESSSQRKSKNNYNSLSLLFPLQLNESATISIGIISDADDSSIRFVIKQLVNLVTQMNEDQLISSYVIHIAILTYQEKDLKKVRDFFEQENKLKAVPINLITVSEDLVQNHVMLQTVNSGFRLHHKSFVEKRTHFNILVSLLFWHCSQQSEYMIFTDETVFPISYAMKKIKKLFRVFSENPTLIEIGLAKDPVYGRLYNCKYLEKYANFIYWTSVYTSIKEIMNKFKYISLSLQKMSFPDVLFFQSVHHRMSYHQNPEAILTTNMNAYGNHSFSNLYYNGDVFWTYSNLKDSYLTIKFSYITVVRRIKIKTCLTKMMNDCLTNAVLERSHNNECNFFEFVSDFRNSEVDTNIFSDQTTACLRVRTYSSNSEWIAIRELKIYTDEQMV</sequence>
<protein>
    <submittedName>
        <fullName evidence="2">Alpha-1,6-mannosyl-glycoprotein 4-beta-N-acetylglucosaminyltransferase isoform X2</fullName>
    </submittedName>
</protein>
<dbReference type="InterPro" id="IPR006759">
    <property type="entry name" value="Glyco_transf_54"/>
</dbReference>
<dbReference type="GeneID" id="124810006"/>
<dbReference type="Proteomes" id="UP001652625">
    <property type="component" value="Chromosome 01"/>
</dbReference>
<keyword evidence="1" id="KW-1185">Reference proteome</keyword>
<reference evidence="2" key="2">
    <citation type="submission" date="2025-08" db="UniProtKB">
        <authorList>
            <consortium name="RefSeq"/>
        </authorList>
    </citation>
    <scope>IDENTIFICATION</scope>
</reference>
<accession>A0ABM4B7H6</accession>
<dbReference type="PANTHER" id="PTHR12062">
    <property type="entry name" value="N-ACETYLGLUCOSAMINYLTRANSFERASE VI"/>
    <property type="match status" value="1"/>
</dbReference>